<evidence type="ECO:0000256" key="1">
    <source>
        <dbReference type="SAM" id="MobiDB-lite"/>
    </source>
</evidence>
<name>A0A8S2G7E9_9BILA</name>
<dbReference type="EMBL" id="CAJNOK010064923">
    <property type="protein sequence ID" value="CAF1647879.1"/>
    <property type="molecule type" value="Genomic_DNA"/>
</dbReference>
<reference evidence="2" key="1">
    <citation type="submission" date="2021-02" db="EMBL/GenBank/DDBJ databases">
        <authorList>
            <person name="Nowell W R."/>
        </authorList>
    </citation>
    <scope>NUCLEOTIDE SEQUENCE</scope>
</reference>
<feature type="region of interest" description="Disordered" evidence="1">
    <location>
        <begin position="41"/>
        <end position="75"/>
    </location>
</feature>
<protein>
    <submittedName>
        <fullName evidence="2">Uncharacterized protein</fullName>
    </submittedName>
</protein>
<dbReference type="Proteomes" id="UP000682733">
    <property type="component" value="Unassembled WGS sequence"/>
</dbReference>
<feature type="compositionally biased region" description="Low complexity" evidence="1">
    <location>
        <begin position="44"/>
        <end position="56"/>
    </location>
</feature>
<sequence length="75" mass="8291">MGLTWESVTVSEKITTQTIDEEDDIDYDLDASGSLQLTSKAIASPQNKQQQNPSPSLARKATVENRFLQDPPLNN</sequence>
<comment type="caution">
    <text evidence="2">The sequence shown here is derived from an EMBL/GenBank/DDBJ whole genome shotgun (WGS) entry which is preliminary data.</text>
</comment>
<dbReference type="AlphaFoldDB" id="A0A8S2G7E9"/>
<evidence type="ECO:0000313" key="2">
    <source>
        <dbReference type="EMBL" id="CAF1647879.1"/>
    </source>
</evidence>
<evidence type="ECO:0000313" key="4">
    <source>
        <dbReference type="Proteomes" id="UP000677228"/>
    </source>
</evidence>
<organism evidence="2 4">
    <name type="scientific">Didymodactylos carnosus</name>
    <dbReference type="NCBI Taxonomy" id="1234261"/>
    <lineage>
        <taxon>Eukaryota</taxon>
        <taxon>Metazoa</taxon>
        <taxon>Spiralia</taxon>
        <taxon>Gnathifera</taxon>
        <taxon>Rotifera</taxon>
        <taxon>Eurotatoria</taxon>
        <taxon>Bdelloidea</taxon>
        <taxon>Philodinida</taxon>
        <taxon>Philodinidae</taxon>
        <taxon>Didymodactylos</taxon>
    </lineage>
</organism>
<accession>A0A8S2G7E9</accession>
<proteinExistence type="predicted"/>
<dbReference type="Proteomes" id="UP000677228">
    <property type="component" value="Unassembled WGS sequence"/>
</dbReference>
<dbReference type="EMBL" id="CAJOBA010092781">
    <property type="protein sequence ID" value="CAF4491601.1"/>
    <property type="molecule type" value="Genomic_DNA"/>
</dbReference>
<evidence type="ECO:0000313" key="3">
    <source>
        <dbReference type="EMBL" id="CAF4491601.1"/>
    </source>
</evidence>
<gene>
    <name evidence="2" type="ORF">OVA965_LOCUS44668</name>
    <name evidence="3" type="ORF">TMI583_LOCUS47594</name>
</gene>